<dbReference type="Proteomes" id="UP001210261">
    <property type="component" value="Unassembled WGS sequence"/>
</dbReference>
<dbReference type="InterPro" id="IPR001926">
    <property type="entry name" value="TrpB-like_PALP"/>
</dbReference>
<dbReference type="GO" id="GO:0004795">
    <property type="term" value="F:threonine synthase activity"/>
    <property type="evidence" value="ECO:0007669"/>
    <property type="project" value="UniProtKB-EC"/>
</dbReference>
<dbReference type="EC" id="4.2.3.1" evidence="4"/>
<dbReference type="InterPro" id="IPR036052">
    <property type="entry name" value="TrpB-like_PALP_sf"/>
</dbReference>
<dbReference type="RefSeq" id="WP_271020721.1">
    <property type="nucleotide sequence ID" value="NZ_JAQHXR010000001.1"/>
</dbReference>
<dbReference type="InterPro" id="IPR029144">
    <property type="entry name" value="Thr_synth_N"/>
</dbReference>
<keyword evidence="8" id="KW-1185">Reference proteome</keyword>
<gene>
    <name evidence="7" type="primary">thrC</name>
    <name evidence="7" type="ORF">PF021_01925</name>
</gene>
<organism evidence="7 8">
    <name type="scientific">Helicobacter ibis</name>
    <dbReference type="NCBI Taxonomy" id="2962633"/>
    <lineage>
        <taxon>Bacteria</taxon>
        <taxon>Pseudomonadati</taxon>
        <taxon>Campylobacterota</taxon>
        <taxon>Epsilonproteobacteria</taxon>
        <taxon>Campylobacterales</taxon>
        <taxon>Helicobacteraceae</taxon>
        <taxon>Helicobacter</taxon>
    </lineage>
</organism>
<evidence type="ECO:0000259" key="5">
    <source>
        <dbReference type="Pfam" id="PF00291"/>
    </source>
</evidence>
<evidence type="ECO:0000313" key="7">
    <source>
        <dbReference type="EMBL" id="MDA3968429.1"/>
    </source>
</evidence>
<proteinExistence type="inferred from homology"/>
<reference evidence="7 8" key="1">
    <citation type="submission" date="2023-01" db="EMBL/GenBank/DDBJ databases">
        <title>Description of Helicobacter ibis sp. nov. isolated from faecal droppings of black-faced ibis (Theristicus melanopis).</title>
        <authorList>
            <person name="Lopez-Cantillo M."/>
            <person name="Vidal-Veuthey B."/>
            <person name="Mella A."/>
            <person name="De La Haba R."/>
            <person name="Collado L."/>
        </authorList>
    </citation>
    <scope>NUCLEOTIDE SEQUENCE [LARGE SCALE GENOMIC DNA]</scope>
    <source>
        <strain evidence="7 8">A82</strain>
    </source>
</reference>
<dbReference type="InterPro" id="IPR037158">
    <property type="entry name" value="Thr_synth_N_sf"/>
</dbReference>
<evidence type="ECO:0000259" key="6">
    <source>
        <dbReference type="Pfam" id="PF14821"/>
    </source>
</evidence>
<dbReference type="CDD" id="cd01560">
    <property type="entry name" value="Thr-synth_2"/>
    <property type="match status" value="1"/>
</dbReference>
<keyword evidence="7" id="KW-0456">Lyase</keyword>
<dbReference type="NCBIfam" id="TIGR00260">
    <property type="entry name" value="thrC"/>
    <property type="match status" value="1"/>
</dbReference>
<feature type="domain" description="Threonine synthase N-terminal" evidence="6">
    <location>
        <begin position="3"/>
        <end position="72"/>
    </location>
</feature>
<evidence type="ECO:0000256" key="3">
    <source>
        <dbReference type="ARBA" id="ARBA00022898"/>
    </source>
</evidence>
<comment type="caution">
    <text evidence="7">The sequence shown here is derived from an EMBL/GenBank/DDBJ whole genome shotgun (WGS) entry which is preliminary data.</text>
</comment>
<dbReference type="SUPFAM" id="SSF53686">
    <property type="entry name" value="Tryptophan synthase beta subunit-like PLP-dependent enzymes"/>
    <property type="match status" value="1"/>
</dbReference>
<sequence length="484" mass="54450">MVFTSTRDSGIDLISFKDAILNPNAPYGGLYTLSHIPKLTQDDIAKLSNLDYKELCKSIFDKLGLDIDSSILEESLLTYDSFDTKIPAPIKKIENNFYIQKLYCGPTRAFKDMALQPFSTMFSSFIKNTNQKYLILVATSGDTGPATLSGFANKSNIQVVCIYPKNGTSDVQRLQMTTIAAKNIKTIGINGNFDDAQSLLKSLLKDSNFQNELKANSISLSAANSVNFGRIAFQIIYHAYSSLEMYKKYNKQINIIVPSGNFGNALGAFYAKLMGFPIHTIYIASNKNNILTEFINTGIYDISNKSLQKTFSPAMDILKSSNVERMLFALFGDTRTKELMQELETNKKYQVNSDELKMIQKYFQATFCDDEFCLKTIKKYADNGIIIDPHTACGIKAYEKIQQDSNVIPTILCSTAEWTKFAPTLAKALHIDSTHDKESLEKISKTYNINVPKQIVELFQKEEVNNKTLNSNEVMNEILSWIRS</sequence>
<evidence type="ECO:0000256" key="2">
    <source>
        <dbReference type="ARBA" id="ARBA00005517"/>
    </source>
</evidence>
<dbReference type="Gene3D" id="3.90.1380.10">
    <property type="entry name" value="Threonine synthase, N-terminal domain"/>
    <property type="match status" value="1"/>
</dbReference>
<dbReference type="InterPro" id="IPR004450">
    <property type="entry name" value="Thr_synthase-like"/>
</dbReference>
<evidence type="ECO:0000256" key="1">
    <source>
        <dbReference type="ARBA" id="ARBA00001933"/>
    </source>
</evidence>
<feature type="domain" description="Tryptophan synthase beta chain-like PALP" evidence="5">
    <location>
        <begin position="89"/>
        <end position="404"/>
    </location>
</feature>
<comment type="cofactor">
    <cofactor evidence="1">
        <name>pyridoxal 5'-phosphate</name>
        <dbReference type="ChEBI" id="CHEBI:597326"/>
    </cofactor>
</comment>
<evidence type="ECO:0000256" key="4">
    <source>
        <dbReference type="NCBIfam" id="TIGR00260"/>
    </source>
</evidence>
<dbReference type="PANTHER" id="PTHR43515:SF1">
    <property type="entry name" value="THREONINE SYNTHASE-LIKE 1"/>
    <property type="match status" value="1"/>
</dbReference>
<evidence type="ECO:0000313" key="8">
    <source>
        <dbReference type="Proteomes" id="UP001210261"/>
    </source>
</evidence>
<dbReference type="PANTHER" id="PTHR43515">
    <property type="entry name" value="THREONINE SYNTHASE-LIKE 1"/>
    <property type="match status" value="1"/>
</dbReference>
<keyword evidence="3" id="KW-0663">Pyridoxal phosphate</keyword>
<dbReference type="Gene3D" id="3.40.50.1100">
    <property type="match status" value="2"/>
</dbReference>
<dbReference type="EMBL" id="JAQHXR010000001">
    <property type="protein sequence ID" value="MDA3968429.1"/>
    <property type="molecule type" value="Genomic_DNA"/>
</dbReference>
<name>A0ABT4VCK2_9HELI</name>
<comment type="similarity">
    <text evidence="2">Belongs to the threonine synthase family.</text>
</comment>
<accession>A0ABT4VCK2</accession>
<protein>
    <recommendedName>
        <fullName evidence="4">Threonine synthase</fullName>
        <ecNumber evidence="4">4.2.3.1</ecNumber>
    </recommendedName>
</protein>
<dbReference type="Pfam" id="PF00291">
    <property type="entry name" value="PALP"/>
    <property type="match status" value="1"/>
</dbReference>
<dbReference type="Pfam" id="PF14821">
    <property type="entry name" value="Thr_synth_N"/>
    <property type="match status" value="1"/>
</dbReference>